<reference evidence="2 3" key="1">
    <citation type="journal article" date="2012" name="BMC Genomics">
        <title>Comparative genomic analysis of the genus Staphylococcus including Staphylococcus aureus and its newly described sister species Staphylococcus simiae.</title>
        <authorList>
            <person name="Suzuki H."/>
            <person name="Lefebure T."/>
            <person name="Pavinski Bitar P."/>
            <person name="Stanhope M.J."/>
        </authorList>
    </citation>
    <scope>NUCLEOTIDE SEQUENCE [LARGE SCALE GENOMIC DNA]</scope>
    <source>
        <strain evidence="2 3">CCM 7213</strain>
    </source>
</reference>
<dbReference type="RefSeq" id="WP_002464954.1">
    <property type="nucleotide sequence ID" value="NZ_AEUN01000507.1"/>
</dbReference>
<feature type="transmembrane region" description="Helical" evidence="1">
    <location>
        <begin position="101"/>
        <end position="125"/>
    </location>
</feature>
<dbReference type="PATRIC" id="fig|911238.3.peg.2009"/>
<dbReference type="Pfam" id="PF22564">
    <property type="entry name" value="HAAS"/>
    <property type="match status" value="1"/>
</dbReference>
<keyword evidence="1" id="KW-0472">Membrane</keyword>
<keyword evidence="1" id="KW-0812">Transmembrane</keyword>
<evidence type="ECO:0008006" key="4">
    <source>
        <dbReference type="Google" id="ProtNLM"/>
    </source>
</evidence>
<feature type="transmembrane region" description="Helical" evidence="1">
    <location>
        <begin position="75"/>
        <end position="95"/>
    </location>
</feature>
<keyword evidence="1" id="KW-1133">Transmembrane helix</keyword>
<gene>
    <name evidence="2" type="ORF">SS7213T_11355</name>
</gene>
<feature type="transmembrane region" description="Helical" evidence="1">
    <location>
        <begin position="137"/>
        <end position="162"/>
    </location>
</feature>
<proteinExistence type="predicted"/>
<dbReference type="Proteomes" id="UP000005413">
    <property type="component" value="Unassembled WGS sequence"/>
</dbReference>
<evidence type="ECO:0000313" key="3">
    <source>
        <dbReference type="Proteomes" id="UP000005413"/>
    </source>
</evidence>
<dbReference type="OrthoDB" id="9804829at2"/>
<dbReference type="EMBL" id="AEUN01000507">
    <property type="protein sequence ID" value="EHJ07042.1"/>
    <property type="molecule type" value="Genomic_DNA"/>
</dbReference>
<evidence type="ECO:0000313" key="2">
    <source>
        <dbReference type="EMBL" id="EHJ07042.1"/>
    </source>
</evidence>
<evidence type="ECO:0000256" key="1">
    <source>
        <dbReference type="SAM" id="Phobius"/>
    </source>
</evidence>
<keyword evidence="3" id="KW-1185">Reference proteome</keyword>
<sequence length="185" mass="20947">MTKEQYLHVLRKNLKHMSDDDKEDIINEYVTHFYSGASDGKSEQQICQELGDPKQLAKEHNAFNTLDQAKTHQSFNNIMTAIFAAMGLSLLNFVVILVPFILLLCVMALLVTFTMIGLIGPVMLVVKGIIDGFNSILLFDCFMAGLMFGCGLILLVITSIFFKYTYSIIVKYLKWNIKLVKRSVH</sequence>
<organism evidence="2 3">
    <name type="scientific">Staphylococcus simiae CCM 7213 = CCUG 51256</name>
    <dbReference type="NCBI Taxonomy" id="911238"/>
    <lineage>
        <taxon>Bacteria</taxon>
        <taxon>Bacillati</taxon>
        <taxon>Bacillota</taxon>
        <taxon>Bacilli</taxon>
        <taxon>Bacillales</taxon>
        <taxon>Staphylococcaceae</taxon>
        <taxon>Staphylococcus</taxon>
    </lineage>
</organism>
<dbReference type="AlphaFoldDB" id="G5JLA4"/>
<name>G5JLA4_9STAP</name>
<comment type="caution">
    <text evidence="2">The sequence shown here is derived from an EMBL/GenBank/DDBJ whole genome shotgun (WGS) entry which is preliminary data.</text>
</comment>
<protein>
    <recommendedName>
        <fullName evidence="4">DUF1700 domain-containing protein</fullName>
    </recommendedName>
</protein>
<accession>G5JLA4</accession>